<sequence length="372" mass="42239">MCDASDYAVGAVLGQRVEKHFWPIHYASKTMNQAETNYTTTEKEMLAVVYAFEKFRSYLIMNKSIVIDTKGAENYAADHLSRLENPYKMFLIQRKSARPFLSNLSTKLLTRTQVPRGLQTSQITMRGTSLSREAINILNACHSGPTGGHYGANYTTKKVFDSGFYWPTIYKDAFELVKHCDSCQRQGKILQKDEIPQNSIQVCEIFDAWGIDFMGPFPSLKGNKYILVAVNYLSKWVEAKALPTNDARVVIKFLKSLFSLFGTPKAIISDRGTHFYNDQFARVMSKYGVTHRLPTAYHPQTSGQVKVTNHGLKRILEKTVGENRALWSDKLEDALWAFRTAFKTPVGCTPYQLVMEKHVIYLSNLNTKHSGL</sequence>
<evidence type="ECO:0000256" key="3">
    <source>
        <dbReference type="ARBA" id="ARBA00022722"/>
    </source>
</evidence>
<keyword evidence="3" id="KW-0540">Nuclease</keyword>
<dbReference type="GO" id="GO:0003964">
    <property type="term" value="F:RNA-directed DNA polymerase activity"/>
    <property type="evidence" value="ECO:0007669"/>
    <property type="project" value="UniProtKB-KW"/>
</dbReference>
<dbReference type="InterPro" id="IPR041588">
    <property type="entry name" value="Integrase_H2C2"/>
</dbReference>
<evidence type="ECO:0000256" key="6">
    <source>
        <dbReference type="ARBA" id="ARBA00022918"/>
    </source>
</evidence>
<accession>A0A699L7R2</accession>
<keyword evidence="2" id="KW-0548">Nucleotidyltransferase</keyword>
<dbReference type="InterPro" id="IPR050951">
    <property type="entry name" value="Retrovirus_Pol_polyprotein"/>
</dbReference>
<evidence type="ECO:0000256" key="5">
    <source>
        <dbReference type="ARBA" id="ARBA00022801"/>
    </source>
</evidence>
<evidence type="ECO:0000259" key="7">
    <source>
        <dbReference type="PROSITE" id="PS50994"/>
    </source>
</evidence>
<dbReference type="AlphaFoldDB" id="A0A699L7R2"/>
<dbReference type="InterPro" id="IPR036397">
    <property type="entry name" value="RNaseH_sf"/>
</dbReference>
<evidence type="ECO:0000256" key="4">
    <source>
        <dbReference type="ARBA" id="ARBA00022759"/>
    </source>
</evidence>
<keyword evidence="5" id="KW-0378">Hydrolase</keyword>
<dbReference type="SUPFAM" id="SSF53098">
    <property type="entry name" value="Ribonuclease H-like"/>
    <property type="match status" value="1"/>
</dbReference>
<dbReference type="Gene3D" id="3.10.20.370">
    <property type="match status" value="1"/>
</dbReference>
<dbReference type="EMBL" id="BKCJ010595391">
    <property type="protein sequence ID" value="GFB29538.1"/>
    <property type="molecule type" value="Genomic_DNA"/>
</dbReference>
<dbReference type="PANTHER" id="PTHR37984">
    <property type="entry name" value="PROTEIN CBG26694"/>
    <property type="match status" value="1"/>
</dbReference>
<keyword evidence="6 8" id="KW-0695">RNA-directed DNA polymerase</keyword>
<evidence type="ECO:0000256" key="2">
    <source>
        <dbReference type="ARBA" id="ARBA00022695"/>
    </source>
</evidence>
<dbReference type="InterPro" id="IPR041373">
    <property type="entry name" value="RT_RNaseH"/>
</dbReference>
<proteinExistence type="predicted"/>
<dbReference type="CDD" id="cd09274">
    <property type="entry name" value="RNase_HI_RT_Ty3"/>
    <property type="match status" value="1"/>
</dbReference>
<dbReference type="Pfam" id="PF17917">
    <property type="entry name" value="RT_RNaseH"/>
    <property type="match status" value="1"/>
</dbReference>
<dbReference type="InterPro" id="IPR012337">
    <property type="entry name" value="RNaseH-like_sf"/>
</dbReference>
<dbReference type="Pfam" id="PF00665">
    <property type="entry name" value="rve"/>
    <property type="match status" value="1"/>
</dbReference>
<reference evidence="8" key="1">
    <citation type="journal article" date="2019" name="Sci. Rep.">
        <title>Draft genome of Tanacetum cinerariifolium, the natural source of mosquito coil.</title>
        <authorList>
            <person name="Yamashiro T."/>
            <person name="Shiraishi A."/>
            <person name="Satake H."/>
            <person name="Nakayama K."/>
        </authorList>
    </citation>
    <scope>NUCLEOTIDE SEQUENCE</scope>
</reference>
<comment type="caution">
    <text evidence="8">The sequence shown here is derived from an EMBL/GenBank/DDBJ whole genome shotgun (WGS) entry which is preliminary data.</text>
</comment>
<dbReference type="InterPro" id="IPR001584">
    <property type="entry name" value="Integrase_cat-core"/>
</dbReference>
<dbReference type="Gene3D" id="1.10.340.70">
    <property type="match status" value="1"/>
</dbReference>
<dbReference type="GO" id="GO:0003676">
    <property type="term" value="F:nucleic acid binding"/>
    <property type="evidence" value="ECO:0007669"/>
    <property type="project" value="InterPro"/>
</dbReference>
<dbReference type="PROSITE" id="PS50994">
    <property type="entry name" value="INTEGRASE"/>
    <property type="match status" value="1"/>
</dbReference>
<dbReference type="GO" id="GO:0004519">
    <property type="term" value="F:endonuclease activity"/>
    <property type="evidence" value="ECO:0007669"/>
    <property type="project" value="UniProtKB-KW"/>
</dbReference>
<dbReference type="FunFam" id="3.10.20.370:FF:000001">
    <property type="entry name" value="Retrovirus-related Pol polyprotein from transposon 17.6-like protein"/>
    <property type="match status" value="1"/>
</dbReference>
<name>A0A699L7R2_TANCI</name>
<evidence type="ECO:0000313" key="8">
    <source>
        <dbReference type="EMBL" id="GFB29538.1"/>
    </source>
</evidence>
<dbReference type="SUPFAM" id="SSF56672">
    <property type="entry name" value="DNA/RNA polymerases"/>
    <property type="match status" value="1"/>
</dbReference>
<dbReference type="Gene3D" id="3.30.420.10">
    <property type="entry name" value="Ribonuclease H-like superfamily/Ribonuclease H"/>
    <property type="match status" value="1"/>
</dbReference>
<feature type="domain" description="Integrase catalytic" evidence="7">
    <location>
        <begin position="192"/>
        <end position="358"/>
    </location>
</feature>
<organism evidence="8">
    <name type="scientific">Tanacetum cinerariifolium</name>
    <name type="common">Dalmatian daisy</name>
    <name type="synonym">Chrysanthemum cinerariifolium</name>
    <dbReference type="NCBI Taxonomy" id="118510"/>
    <lineage>
        <taxon>Eukaryota</taxon>
        <taxon>Viridiplantae</taxon>
        <taxon>Streptophyta</taxon>
        <taxon>Embryophyta</taxon>
        <taxon>Tracheophyta</taxon>
        <taxon>Spermatophyta</taxon>
        <taxon>Magnoliopsida</taxon>
        <taxon>eudicotyledons</taxon>
        <taxon>Gunneridae</taxon>
        <taxon>Pentapetalae</taxon>
        <taxon>asterids</taxon>
        <taxon>campanulids</taxon>
        <taxon>Asterales</taxon>
        <taxon>Asteraceae</taxon>
        <taxon>Asteroideae</taxon>
        <taxon>Anthemideae</taxon>
        <taxon>Anthemidinae</taxon>
        <taxon>Tanacetum</taxon>
    </lineage>
</organism>
<gene>
    <name evidence="8" type="ORF">Tci_701509</name>
</gene>
<dbReference type="GO" id="GO:0015074">
    <property type="term" value="P:DNA integration"/>
    <property type="evidence" value="ECO:0007669"/>
    <property type="project" value="InterPro"/>
</dbReference>
<dbReference type="GO" id="GO:0016787">
    <property type="term" value="F:hydrolase activity"/>
    <property type="evidence" value="ECO:0007669"/>
    <property type="project" value="UniProtKB-KW"/>
</dbReference>
<dbReference type="PANTHER" id="PTHR37984:SF5">
    <property type="entry name" value="PROTEIN NYNRIN-LIKE"/>
    <property type="match status" value="1"/>
</dbReference>
<keyword evidence="1" id="KW-0808">Transferase</keyword>
<keyword evidence="4" id="KW-0255">Endonuclease</keyword>
<dbReference type="Pfam" id="PF17921">
    <property type="entry name" value="Integrase_H2C2"/>
    <property type="match status" value="1"/>
</dbReference>
<protein>
    <submittedName>
        <fullName evidence="8">Reverse transcriptase domain-containing protein</fullName>
    </submittedName>
</protein>
<dbReference type="InterPro" id="IPR043502">
    <property type="entry name" value="DNA/RNA_pol_sf"/>
</dbReference>
<evidence type="ECO:0000256" key="1">
    <source>
        <dbReference type="ARBA" id="ARBA00022679"/>
    </source>
</evidence>